<organism evidence="1 2">
    <name type="scientific">Faecalicatena acetigenes</name>
    <dbReference type="NCBI Taxonomy" id="2981790"/>
    <lineage>
        <taxon>Bacteria</taxon>
        <taxon>Bacillati</taxon>
        <taxon>Bacillota</taxon>
        <taxon>Clostridia</taxon>
        <taxon>Lachnospirales</taxon>
        <taxon>Lachnospiraceae</taxon>
        <taxon>Faecalicatena</taxon>
    </lineage>
</organism>
<name>A0ABT2TFJ0_9FIRM</name>
<evidence type="ECO:0000313" key="1">
    <source>
        <dbReference type="EMBL" id="MCU6748556.1"/>
    </source>
</evidence>
<comment type="caution">
    <text evidence="1">The sequence shown here is derived from an EMBL/GenBank/DDBJ whole genome shotgun (WGS) entry which is preliminary data.</text>
</comment>
<sequence length="61" mass="6719">MTDLEFEDYLERTIIEAEDSIFTGKLGIQGDVADLLALDETNLFTGSQVAAAIKKVLELKD</sequence>
<gene>
    <name evidence="1" type="ORF">OCV51_12985</name>
</gene>
<keyword evidence="2" id="KW-1185">Reference proteome</keyword>
<dbReference type="EMBL" id="JAOQJX010000025">
    <property type="protein sequence ID" value="MCU6748556.1"/>
    <property type="molecule type" value="Genomic_DNA"/>
</dbReference>
<dbReference type="RefSeq" id="WP_059068363.1">
    <property type="nucleotide sequence ID" value="NZ_JAOQJX010000025.1"/>
</dbReference>
<evidence type="ECO:0008006" key="3">
    <source>
        <dbReference type="Google" id="ProtNLM"/>
    </source>
</evidence>
<accession>A0ABT2TFJ0</accession>
<protein>
    <recommendedName>
        <fullName evidence="3">Peptidase S49 domain-containing protein</fullName>
    </recommendedName>
</protein>
<dbReference type="Proteomes" id="UP001652394">
    <property type="component" value="Unassembled WGS sequence"/>
</dbReference>
<reference evidence="1 2" key="1">
    <citation type="journal article" date="2021" name="ISME Commun">
        <title>Automated analysis of genomic sequences facilitates high-throughput and comprehensive description of bacteria.</title>
        <authorList>
            <person name="Hitch T.C.A."/>
        </authorList>
    </citation>
    <scope>NUCLEOTIDE SEQUENCE [LARGE SCALE GENOMIC DNA]</scope>
    <source>
        <strain evidence="1 2">H2_18</strain>
    </source>
</reference>
<proteinExistence type="predicted"/>
<evidence type="ECO:0000313" key="2">
    <source>
        <dbReference type="Proteomes" id="UP001652394"/>
    </source>
</evidence>